<dbReference type="AlphaFoldDB" id="A0A1G4IEF0"/>
<feature type="region of interest" description="Disordered" evidence="1">
    <location>
        <begin position="195"/>
        <end position="217"/>
    </location>
</feature>
<evidence type="ECO:0000313" key="2">
    <source>
        <dbReference type="EMBL" id="SCU70672.1"/>
    </source>
</evidence>
<keyword evidence="3" id="KW-1185">Reference proteome</keyword>
<dbReference type="GO" id="GO:0003676">
    <property type="term" value="F:nucleic acid binding"/>
    <property type="evidence" value="ECO:0007669"/>
    <property type="project" value="InterPro"/>
</dbReference>
<dbReference type="Proteomes" id="UP000195570">
    <property type="component" value="Unassembled WGS sequence"/>
</dbReference>
<name>A0A1G4IEF0_TRYEQ</name>
<organism evidence="2 3">
    <name type="scientific">Trypanosoma equiperdum</name>
    <dbReference type="NCBI Taxonomy" id="5694"/>
    <lineage>
        <taxon>Eukaryota</taxon>
        <taxon>Discoba</taxon>
        <taxon>Euglenozoa</taxon>
        <taxon>Kinetoplastea</taxon>
        <taxon>Metakinetoplastina</taxon>
        <taxon>Trypanosomatida</taxon>
        <taxon>Trypanosomatidae</taxon>
        <taxon>Trypanosoma</taxon>
    </lineage>
</organism>
<evidence type="ECO:0000313" key="3">
    <source>
        <dbReference type="Proteomes" id="UP000195570"/>
    </source>
</evidence>
<dbReference type="Gene3D" id="3.30.70.330">
    <property type="match status" value="1"/>
</dbReference>
<reference evidence="2" key="1">
    <citation type="submission" date="2016-09" db="EMBL/GenBank/DDBJ databases">
        <authorList>
            <person name="Hebert L."/>
            <person name="Moumen B."/>
        </authorList>
    </citation>
    <scope>NUCLEOTIDE SEQUENCE [LARGE SCALE GENOMIC DNA]</scope>
    <source>
        <strain evidence="2">OVI</strain>
    </source>
</reference>
<dbReference type="InterPro" id="IPR035979">
    <property type="entry name" value="RBD_domain_sf"/>
</dbReference>
<comment type="caution">
    <text evidence="2">The sequence shown here is derived from an EMBL/GenBank/DDBJ whole genome shotgun (WGS) entry which is preliminary data.</text>
</comment>
<dbReference type="VEuPathDB" id="TriTrypDB:TEOVI_000224600"/>
<dbReference type="RefSeq" id="XP_067081445.1">
    <property type="nucleotide sequence ID" value="XM_067225344.1"/>
</dbReference>
<proteinExistence type="predicted"/>
<sequence>MDEKPRLIEHTSACRGTADVLILSGFPWYVTEGQVRKYLTEIHPSNIAPLTVRLYTNPANGSSRGICFVEYCPKQSNTGGAPQGIKNEFPERKQKGEAEDIAALMKLRIEATAYERHYIRVLLYRLTNRNWDRGGRLPDLPTDPPPLATSRGGVLEGYGDEGFTVRCSALLGLANTVTPNGIASMQTLRKRFREEAAKAAMPNKSDEGYPGSSAARQ</sequence>
<gene>
    <name evidence="2" type="ORF">TEOVI_000224600</name>
</gene>
<dbReference type="InterPro" id="IPR012677">
    <property type="entry name" value="Nucleotide-bd_a/b_plait_sf"/>
</dbReference>
<accession>A0A1G4IEF0</accession>
<dbReference type="SUPFAM" id="SSF54928">
    <property type="entry name" value="RNA-binding domain, RBD"/>
    <property type="match status" value="1"/>
</dbReference>
<dbReference type="GeneID" id="92376186"/>
<dbReference type="EMBL" id="CZPT02001506">
    <property type="protein sequence ID" value="SCU70672.1"/>
    <property type="molecule type" value="Genomic_DNA"/>
</dbReference>
<evidence type="ECO:0000256" key="1">
    <source>
        <dbReference type="SAM" id="MobiDB-lite"/>
    </source>
</evidence>
<protein>
    <submittedName>
        <fullName evidence="2">RNA-binding protein, putative</fullName>
    </submittedName>
</protein>